<keyword evidence="4 8" id="KW-1003">Cell membrane</keyword>
<feature type="transmembrane region" description="Helical" evidence="8">
    <location>
        <begin position="15"/>
        <end position="31"/>
    </location>
</feature>
<evidence type="ECO:0000256" key="8">
    <source>
        <dbReference type="RuleBase" id="RU363041"/>
    </source>
</evidence>
<feature type="transmembrane region" description="Helical" evidence="8">
    <location>
        <begin position="112"/>
        <end position="130"/>
    </location>
</feature>
<evidence type="ECO:0000256" key="2">
    <source>
        <dbReference type="ARBA" id="ARBA00009142"/>
    </source>
</evidence>
<comment type="similarity">
    <text evidence="2 8">Belongs to the 4-toluene sulfonate uptake permease (TSUP) (TC 2.A.102) family.</text>
</comment>
<dbReference type="AlphaFoldDB" id="A0A1X7AK40"/>
<evidence type="ECO:0000256" key="6">
    <source>
        <dbReference type="ARBA" id="ARBA00022989"/>
    </source>
</evidence>
<keyword evidence="10" id="KW-1185">Reference proteome</keyword>
<gene>
    <name evidence="9" type="ORF">EHSB41UT_02207</name>
</gene>
<evidence type="ECO:0000256" key="7">
    <source>
        <dbReference type="ARBA" id="ARBA00023136"/>
    </source>
</evidence>
<feature type="transmembrane region" description="Helical" evidence="8">
    <location>
        <begin position="142"/>
        <end position="167"/>
    </location>
</feature>
<evidence type="ECO:0000256" key="3">
    <source>
        <dbReference type="ARBA" id="ARBA00022448"/>
    </source>
</evidence>
<feature type="transmembrane region" description="Helical" evidence="8">
    <location>
        <begin position="87"/>
        <end position="105"/>
    </location>
</feature>
<dbReference type="PANTHER" id="PTHR30269">
    <property type="entry name" value="TRANSMEMBRANE PROTEIN YFCA"/>
    <property type="match status" value="1"/>
</dbReference>
<keyword evidence="6 8" id="KW-1133">Transmembrane helix</keyword>
<dbReference type="InterPro" id="IPR002781">
    <property type="entry name" value="TM_pro_TauE-like"/>
</dbReference>
<evidence type="ECO:0000313" key="9">
    <source>
        <dbReference type="EMBL" id="SMA46582.1"/>
    </source>
</evidence>
<protein>
    <recommendedName>
        <fullName evidence="8">Probable membrane transporter protein</fullName>
    </recommendedName>
</protein>
<dbReference type="EMBL" id="FWPT01000004">
    <property type="protein sequence ID" value="SMA46582.1"/>
    <property type="molecule type" value="Genomic_DNA"/>
</dbReference>
<organism evidence="9 10">
    <name type="scientific">Parendozoicomonas haliclonae</name>
    <dbReference type="NCBI Taxonomy" id="1960125"/>
    <lineage>
        <taxon>Bacteria</taxon>
        <taxon>Pseudomonadati</taxon>
        <taxon>Pseudomonadota</taxon>
        <taxon>Gammaproteobacteria</taxon>
        <taxon>Oceanospirillales</taxon>
        <taxon>Endozoicomonadaceae</taxon>
        <taxon>Parendozoicomonas</taxon>
    </lineage>
</organism>
<keyword evidence="3" id="KW-0813">Transport</keyword>
<keyword evidence="5 8" id="KW-0812">Transmembrane</keyword>
<proteinExistence type="inferred from homology"/>
<sequence>MDSLRQMNIPIPVDPIFYCLAIPAVVINGMAKGGLGNILGCLSVPLMALVIDPIQAAAILLPLLLVMDLLSLWKFRGEMDLAVFKSLLPGCLFGVVIAAFGFQYLSPDALRLFIGIVSIGFCVSQLLQTARSQSQVSSGKGFFWGSLTGVASYGIHAGGPPFSIYILPMKLESRILMGTQAWIFGSMNVAKVCAYATVGQLNTENLSTSLVLLPLTPIGVLLGYWLLHRLSQLFIYRFCYISLALLGVTLTLQGFNLIPS</sequence>
<dbReference type="PANTHER" id="PTHR30269:SF37">
    <property type="entry name" value="MEMBRANE TRANSPORTER PROTEIN"/>
    <property type="match status" value="1"/>
</dbReference>
<accession>A0A1X7AK40</accession>
<dbReference type="Proteomes" id="UP000196573">
    <property type="component" value="Unassembled WGS sequence"/>
</dbReference>
<reference evidence="9 10" key="1">
    <citation type="submission" date="2017-03" db="EMBL/GenBank/DDBJ databases">
        <authorList>
            <person name="Afonso C.L."/>
            <person name="Miller P.J."/>
            <person name="Scott M.A."/>
            <person name="Spackman E."/>
            <person name="Goraichik I."/>
            <person name="Dimitrov K.M."/>
            <person name="Suarez D.L."/>
            <person name="Swayne D.E."/>
        </authorList>
    </citation>
    <scope>NUCLEOTIDE SEQUENCE [LARGE SCALE GENOMIC DNA]</scope>
    <source>
        <strain evidence="9">SB41UT1</strain>
    </source>
</reference>
<comment type="subcellular location">
    <subcellularLocation>
        <location evidence="1 8">Cell membrane</location>
        <topology evidence="1 8">Multi-pass membrane protein</topology>
    </subcellularLocation>
</comment>
<feature type="transmembrane region" description="Helical" evidence="8">
    <location>
        <begin position="234"/>
        <end position="255"/>
    </location>
</feature>
<evidence type="ECO:0000256" key="5">
    <source>
        <dbReference type="ARBA" id="ARBA00022692"/>
    </source>
</evidence>
<evidence type="ECO:0000313" key="10">
    <source>
        <dbReference type="Proteomes" id="UP000196573"/>
    </source>
</evidence>
<dbReference type="Pfam" id="PF01925">
    <property type="entry name" value="TauE"/>
    <property type="match status" value="1"/>
</dbReference>
<keyword evidence="7 8" id="KW-0472">Membrane</keyword>
<dbReference type="InterPro" id="IPR052017">
    <property type="entry name" value="TSUP"/>
</dbReference>
<evidence type="ECO:0000256" key="1">
    <source>
        <dbReference type="ARBA" id="ARBA00004651"/>
    </source>
</evidence>
<evidence type="ECO:0000256" key="4">
    <source>
        <dbReference type="ARBA" id="ARBA00022475"/>
    </source>
</evidence>
<name>A0A1X7AK40_9GAMM</name>
<feature type="transmembrane region" description="Helical" evidence="8">
    <location>
        <begin position="38"/>
        <end position="67"/>
    </location>
</feature>
<dbReference type="GO" id="GO:0005886">
    <property type="term" value="C:plasma membrane"/>
    <property type="evidence" value="ECO:0007669"/>
    <property type="project" value="UniProtKB-SubCell"/>
</dbReference>
<feature type="transmembrane region" description="Helical" evidence="8">
    <location>
        <begin position="210"/>
        <end position="227"/>
    </location>
</feature>